<dbReference type="Gene3D" id="1.20.58.390">
    <property type="entry name" value="Neurotransmitter-gated ion-channel transmembrane domain"/>
    <property type="match status" value="1"/>
</dbReference>
<dbReference type="PROSITE" id="PS00236">
    <property type="entry name" value="NEUROTR_ION_CHANNEL"/>
    <property type="match status" value="1"/>
</dbReference>
<dbReference type="Pfam" id="PF02931">
    <property type="entry name" value="Neur_chan_LBD"/>
    <property type="match status" value="1"/>
</dbReference>
<feature type="transmembrane region" description="Helical" evidence="5">
    <location>
        <begin position="257"/>
        <end position="278"/>
    </location>
</feature>
<feature type="region of interest" description="Disordered" evidence="6">
    <location>
        <begin position="404"/>
        <end position="438"/>
    </location>
</feature>
<dbReference type="EMBL" id="JAIZAY010000012">
    <property type="protein sequence ID" value="KAJ8032464.1"/>
    <property type="molecule type" value="Genomic_DNA"/>
</dbReference>
<feature type="domain" description="Neurotransmitter-gated ion-channel ligand-binding" evidence="7">
    <location>
        <begin position="84"/>
        <end position="230"/>
    </location>
</feature>
<evidence type="ECO:0000256" key="6">
    <source>
        <dbReference type="SAM" id="MobiDB-lite"/>
    </source>
</evidence>
<accession>A0A9Q1BTT9</accession>
<dbReference type="InterPro" id="IPR006029">
    <property type="entry name" value="Neurotrans-gated_channel_TM"/>
</dbReference>
<dbReference type="GO" id="GO:0004888">
    <property type="term" value="F:transmembrane signaling receptor activity"/>
    <property type="evidence" value="ECO:0007669"/>
    <property type="project" value="InterPro"/>
</dbReference>
<keyword evidence="5" id="KW-0813">Transport</keyword>
<comment type="similarity">
    <text evidence="5">Belongs to the ligand-gated ion channel (TC 1.A.9) family.</text>
</comment>
<evidence type="ECO:0000256" key="2">
    <source>
        <dbReference type="ARBA" id="ARBA00022692"/>
    </source>
</evidence>
<dbReference type="InterPro" id="IPR006201">
    <property type="entry name" value="Neur_channel"/>
</dbReference>
<feature type="transmembrane region" description="Helical" evidence="5">
    <location>
        <begin position="290"/>
        <end position="311"/>
    </location>
</feature>
<keyword evidence="2 5" id="KW-0812">Transmembrane</keyword>
<evidence type="ECO:0000313" key="9">
    <source>
        <dbReference type="EMBL" id="KAJ8032464.1"/>
    </source>
</evidence>
<dbReference type="Pfam" id="PF02932">
    <property type="entry name" value="Neur_chan_memb"/>
    <property type="match status" value="1"/>
</dbReference>
<evidence type="ECO:0000256" key="4">
    <source>
        <dbReference type="ARBA" id="ARBA00023136"/>
    </source>
</evidence>
<evidence type="ECO:0000259" key="7">
    <source>
        <dbReference type="Pfam" id="PF02931"/>
    </source>
</evidence>
<comment type="subcellular location">
    <subcellularLocation>
        <location evidence="1">Membrane</location>
        <topology evidence="1">Multi-pass membrane protein</topology>
    </subcellularLocation>
</comment>
<evidence type="ECO:0000256" key="1">
    <source>
        <dbReference type="ARBA" id="ARBA00004141"/>
    </source>
</evidence>
<evidence type="ECO:0000313" key="10">
    <source>
        <dbReference type="Proteomes" id="UP001152320"/>
    </source>
</evidence>
<proteinExistence type="inferred from homology"/>
<evidence type="ECO:0000256" key="5">
    <source>
        <dbReference type="RuleBase" id="RU000687"/>
    </source>
</evidence>
<dbReference type="SUPFAM" id="SSF63712">
    <property type="entry name" value="Nicotinic receptor ligand binding domain-like"/>
    <property type="match status" value="1"/>
</dbReference>
<dbReference type="InterPro" id="IPR036719">
    <property type="entry name" value="Neuro-gated_channel_TM_sf"/>
</dbReference>
<dbReference type="GO" id="GO:0005230">
    <property type="term" value="F:extracellular ligand-gated monoatomic ion channel activity"/>
    <property type="evidence" value="ECO:0007669"/>
    <property type="project" value="InterPro"/>
</dbReference>
<evidence type="ECO:0000259" key="8">
    <source>
        <dbReference type="Pfam" id="PF02932"/>
    </source>
</evidence>
<sequence length="438" mass="49850">MVTPNAERRVMEYIFHSNNYSTDERPVLNASESVEVVTSLFMIAILDLVSKEEARNQPNVSHFIKPLSLKQGSGRLDWMQLRGPDEYNEKQQVLRTASWVTFSWFDPRLKWNPDDFEGVDLINVKLDDVWLPRLYLNNGVEIDAVIESSRGMILLTADGEINLGTPLIQSTHCPIRIKYFPFDTQVCQLRINTRNIPVEKLSLNVGASVLGADVSSSEWEAIELNATSETFQDSGIVANRQYVTYPRLRFCLFLRRYSSYYVSLLIIPSIVLNVMASMTFLSPPDSGERISLSVSMILGLSVFQLLVADILPVTREDTPIISTYLTGNFLLAIFSIPFSLVTVNIVYDPTTFFRICNKFQSFFGGFLGHIFLSKSQKETNTPKIDKSSIQVIYDDEILKEKVTTATEATNEQENEVETTLPQERNNKTDRKFRCTKVR</sequence>
<name>A0A9Q1BTT9_HOLLE</name>
<keyword evidence="5" id="KW-0407">Ion channel</keyword>
<dbReference type="PANTHER" id="PTHR18945">
    <property type="entry name" value="NEUROTRANSMITTER GATED ION CHANNEL"/>
    <property type="match status" value="1"/>
</dbReference>
<organism evidence="9 10">
    <name type="scientific">Holothuria leucospilota</name>
    <name type="common">Black long sea cucumber</name>
    <name type="synonym">Mertensiothuria leucospilota</name>
    <dbReference type="NCBI Taxonomy" id="206669"/>
    <lineage>
        <taxon>Eukaryota</taxon>
        <taxon>Metazoa</taxon>
        <taxon>Echinodermata</taxon>
        <taxon>Eleutherozoa</taxon>
        <taxon>Echinozoa</taxon>
        <taxon>Holothuroidea</taxon>
        <taxon>Aspidochirotacea</taxon>
        <taxon>Aspidochirotida</taxon>
        <taxon>Holothuriidae</taxon>
        <taxon>Holothuria</taxon>
    </lineage>
</organism>
<comment type="caution">
    <text evidence="5">Lacks conserved residue(s) required for the propagation of feature annotation.</text>
</comment>
<dbReference type="InterPro" id="IPR018000">
    <property type="entry name" value="Neurotransmitter_ion_chnl_CS"/>
</dbReference>
<dbReference type="InterPro" id="IPR036734">
    <property type="entry name" value="Neur_chan_lig-bd_sf"/>
</dbReference>
<keyword evidence="3 5" id="KW-1133">Transmembrane helix</keyword>
<feature type="domain" description="Neurotransmitter-gated ion-channel transmembrane" evidence="8">
    <location>
        <begin position="265"/>
        <end position="421"/>
    </location>
</feature>
<feature type="transmembrane region" description="Helical" evidence="5">
    <location>
        <begin position="323"/>
        <end position="347"/>
    </location>
</feature>
<dbReference type="Gene3D" id="2.70.170.10">
    <property type="entry name" value="Neurotransmitter-gated ion-channel ligand-binding domain"/>
    <property type="match status" value="1"/>
</dbReference>
<dbReference type="PRINTS" id="PR00252">
    <property type="entry name" value="NRIONCHANNEL"/>
</dbReference>
<evidence type="ECO:0000256" key="3">
    <source>
        <dbReference type="ARBA" id="ARBA00022989"/>
    </source>
</evidence>
<protein>
    <submittedName>
        <fullName evidence="9">Neuronal acetylcholine receptor subunit alpha-9</fullName>
    </submittedName>
</protein>
<dbReference type="GO" id="GO:0016020">
    <property type="term" value="C:membrane"/>
    <property type="evidence" value="ECO:0007669"/>
    <property type="project" value="UniProtKB-SubCell"/>
</dbReference>
<keyword evidence="10" id="KW-1185">Reference proteome</keyword>
<dbReference type="InterPro" id="IPR038050">
    <property type="entry name" value="Neuro_actylchol_rec"/>
</dbReference>
<dbReference type="OrthoDB" id="5809364at2759"/>
<dbReference type="CDD" id="cd19051">
    <property type="entry name" value="LGIC_TM_cation"/>
    <property type="match status" value="1"/>
</dbReference>
<comment type="caution">
    <text evidence="9">The sequence shown here is derived from an EMBL/GenBank/DDBJ whole genome shotgun (WGS) entry which is preliminary data.</text>
</comment>
<dbReference type="InterPro" id="IPR006202">
    <property type="entry name" value="Neur_chan_lig-bd"/>
</dbReference>
<dbReference type="CDD" id="cd18989">
    <property type="entry name" value="LGIC_ECD_cation"/>
    <property type="match status" value="1"/>
</dbReference>
<gene>
    <name evidence="9" type="ORF">HOLleu_25995</name>
</gene>
<reference evidence="9" key="1">
    <citation type="submission" date="2021-10" db="EMBL/GenBank/DDBJ databases">
        <title>Tropical sea cucumber genome reveals ecological adaptation and Cuvierian tubules defense mechanism.</title>
        <authorList>
            <person name="Chen T."/>
        </authorList>
    </citation>
    <scope>NUCLEOTIDE SEQUENCE</scope>
    <source>
        <strain evidence="9">Nanhai2018</strain>
        <tissue evidence="9">Muscle</tissue>
    </source>
</reference>
<dbReference type="SUPFAM" id="SSF90112">
    <property type="entry name" value="Neurotransmitter-gated ion-channel transmembrane pore"/>
    <property type="match status" value="1"/>
</dbReference>
<keyword evidence="9" id="KW-0675">Receptor</keyword>
<keyword evidence="5" id="KW-0406">Ion transport</keyword>
<dbReference type="AlphaFoldDB" id="A0A9Q1BTT9"/>
<dbReference type="Proteomes" id="UP001152320">
    <property type="component" value="Chromosome 12"/>
</dbReference>
<keyword evidence="4 5" id="KW-0472">Membrane</keyword>